<name>A0A7Y4DCD6_VIBSP</name>
<sequence length="166" mass="18851">MQIESFIRVTQIQVRGLDMHDFQRVNRMLQASVGVVRVFDGSQPRCIKFEWNHFDMAEHLNKSSVSVVLAEQLALIPEASTLYLDLIEHIIDDWKTVDRTIPDIEADRCAEVIETLAIKRDEIRENLREQPYLNAPVSQNESVISLGESMGVEAFNASLSAPEIAQ</sequence>
<dbReference type="EMBL" id="VTXL01000033">
    <property type="protein sequence ID" value="NOJ15772.1"/>
    <property type="molecule type" value="Genomic_DNA"/>
</dbReference>
<protein>
    <submittedName>
        <fullName evidence="1">Uncharacterized protein</fullName>
    </submittedName>
</protein>
<reference evidence="1 2" key="1">
    <citation type="submission" date="2019-09" db="EMBL/GenBank/DDBJ databases">
        <title>Draft genome sequencing and comparative genomics of hatchery-associated Vibrios.</title>
        <authorList>
            <person name="Kehlet-Delgado H."/>
            <person name="Mueller R.S."/>
        </authorList>
    </citation>
    <scope>NUCLEOTIDE SEQUENCE [LARGE SCALE GENOMIC DNA]</scope>
    <source>
        <strain evidence="1 2">99-70-13A3</strain>
    </source>
</reference>
<dbReference type="AlphaFoldDB" id="A0A7Y4DCD6"/>
<dbReference type="RefSeq" id="WP_171331136.1">
    <property type="nucleotide sequence ID" value="NZ_CAWPOP010000027.1"/>
</dbReference>
<dbReference type="Proteomes" id="UP000519158">
    <property type="component" value="Unassembled WGS sequence"/>
</dbReference>
<gene>
    <name evidence="1" type="ORF">F0234_23785</name>
</gene>
<evidence type="ECO:0000313" key="2">
    <source>
        <dbReference type="Proteomes" id="UP000519158"/>
    </source>
</evidence>
<comment type="caution">
    <text evidence="1">The sequence shown here is derived from an EMBL/GenBank/DDBJ whole genome shotgun (WGS) entry which is preliminary data.</text>
</comment>
<organism evidence="1 2">
    <name type="scientific">Vibrio splendidus</name>
    <dbReference type="NCBI Taxonomy" id="29497"/>
    <lineage>
        <taxon>Bacteria</taxon>
        <taxon>Pseudomonadati</taxon>
        <taxon>Pseudomonadota</taxon>
        <taxon>Gammaproteobacteria</taxon>
        <taxon>Vibrionales</taxon>
        <taxon>Vibrionaceae</taxon>
        <taxon>Vibrio</taxon>
    </lineage>
</organism>
<proteinExistence type="predicted"/>
<evidence type="ECO:0000313" key="1">
    <source>
        <dbReference type="EMBL" id="NOJ15772.1"/>
    </source>
</evidence>
<accession>A0A7Y4DCD6</accession>